<dbReference type="InterPro" id="IPR013656">
    <property type="entry name" value="PAS_4"/>
</dbReference>
<comment type="caution">
    <text evidence="7">The sequence shown here is derived from an EMBL/GenBank/DDBJ whole genome shotgun (WGS) entry which is preliminary data.</text>
</comment>
<evidence type="ECO:0000256" key="2">
    <source>
        <dbReference type="ARBA" id="ARBA00012438"/>
    </source>
</evidence>
<protein>
    <recommendedName>
        <fullName evidence="2">histidine kinase</fullName>
        <ecNumber evidence="2">2.7.13.3</ecNumber>
    </recommendedName>
</protein>
<dbReference type="SMART" id="SM00387">
    <property type="entry name" value="HATPase_c"/>
    <property type="match status" value="1"/>
</dbReference>
<dbReference type="InterPro" id="IPR036097">
    <property type="entry name" value="HisK_dim/P_sf"/>
</dbReference>
<dbReference type="SUPFAM" id="SSF55874">
    <property type="entry name" value="ATPase domain of HSP90 chaperone/DNA topoisomerase II/histidine kinase"/>
    <property type="match status" value="1"/>
</dbReference>
<dbReference type="InterPro" id="IPR004358">
    <property type="entry name" value="Sig_transdc_His_kin-like_C"/>
</dbReference>
<keyword evidence="3" id="KW-0597">Phosphoprotein</keyword>
<evidence type="ECO:0000256" key="3">
    <source>
        <dbReference type="ARBA" id="ARBA00022553"/>
    </source>
</evidence>
<accession>A0A3A8QLS4</accession>
<keyword evidence="4" id="KW-0808">Transferase</keyword>
<evidence type="ECO:0000313" key="8">
    <source>
        <dbReference type="Proteomes" id="UP000272888"/>
    </source>
</evidence>
<dbReference type="InterPro" id="IPR029016">
    <property type="entry name" value="GAF-like_dom_sf"/>
</dbReference>
<dbReference type="GO" id="GO:0000155">
    <property type="term" value="F:phosphorelay sensor kinase activity"/>
    <property type="evidence" value="ECO:0007669"/>
    <property type="project" value="InterPro"/>
</dbReference>
<sequence length="889" mass="98150">MSMKPNAIARLGTTSSDVPFLAGEGEMAQRMREFDWAGCPVGPVEHWPQSLRTAVSICLSSRHPIEIWWGPEYARLYNDAYRPILGAHKHPQFLGRPGRECWGEIWDVIGPMLDSVRDTGKATWSEDFPLMLTRNGYVEETYFTFSYAPLWSEDGSVGGIFCACAETTARLISERRLRLLRGLGAQTAEAPTATVKDACEQSLKTLAGGRKDVSFALLYLLSPDEPEAHLAATLGLDPGGPASPERIKLQEGGAWPFAEVARTHQPARVPWSEPLGTWPGGEWPEPSREAVVHPLFRSGENALQGFLVMGVSPRRALDEAYRDFFDLAAGHVATAISSARVYEETRYGTRRAQLGADVGAALTSSASLHDQLRRCCEAIVRHLDAAFARIWVLDPTQDVLELRASAGLYTHIDGAHSRVPVGALKIGLIAQTRQPHLTNDVLNDSRVGDKAWAAREGMRSFVGYPLIVDGKLSGVMALFSRSVLDAETLRLLASVANSIGVGIERKRVEDERTELLVREQAALAEAERQRSRLETLFLQAPAGICVLRGSDHVFEFANPRYLQLIGDRDVVGKPLREALPELQELIVPLLDRVYSGGEPFYGDELRVPLLRQGRLEDCYFNFIYQPIYDATRTVEGIAVIAFEVSEQVRARQRSERLTQELEATNQDLDQFAYVASHDLKAPLRGIASLSEWIEEGLADKMNDETRNQMRLLRGRVHRLEALINGILSYSRASRMREKVETVDVGALLAESRDLLAPPPEASIVIGGGMPTLQAERVPLQQVFLNLMSNALKHAGRADARIEIACADAGAFHDFSLKDNGPGIDPRFHDRIWGIFQTLEARDKVEGTGIGLSLVKKIVETRGGRVAIESELGAGATFHVFWPKQPKGPA</sequence>
<dbReference type="InterPro" id="IPR050351">
    <property type="entry name" value="BphY/WalK/GraS-like"/>
</dbReference>
<dbReference type="Pfam" id="PF13492">
    <property type="entry name" value="GAF_3"/>
    <property type="match status" value="1"/>
</dbReference>
<dbReference type="SUPFAM" id="SSF55785">
    <property type="entry name" value="PYP-like sensor domain (PAS domain)"/>
    <property type="match status" value="1"/>
</dbReference>
<dbReference type="GO" id="GO:0007234">
    <property type="term" value="P:osmosensory signaling via phosphorelay pathway"/>
    <property type="evidence" value="ECO:0007669"/>
    <property type="project" value="TreeGrafter"/>
</dbReference>
<dbReference type="InterPro" id="IPR003661">
    <property type="entry name" value="HisK_dim/P_dom"/>
</dbReference>
<organism evidence="7 8">
    <name type="scientific">Corallococcus llansteffanensis</name>
    <dbReference type="NCBI Taxonomy" id="2316731"/>
    <lineage>
        <taxon>Bacteria</taxon>
        <taxon>Pseudomonadati</taxon>
        <taxon>Myxococcota</taxon>
        <taxon>Myxococcia</taxon>
        <taxon>Myxococcales</taxon>
        <taxon>Cystobacterineae</taxon>
        <taxon>Myxococcaceae</taxon>
        <taxon>Corallococcus</taxon>
    </lineage>
</organism>
<evidence type="ECO:0000259" key="6">
    <source>
        <dbReference type="PROSITE" id="PS50109"/>
    </source>
</evidence>
<dbReference type="EMBL" id="RAWB01000004">
    <property type="protein sequence ID" value="RKH68758.1"/>
    <property type="molecule type" value="Genomic_DNA"/>
</dbReference>
<reference evidence="8" key="1">
    <citation type="submission" date="2018-09" db="EMBL/GenBank/DDBJ databases">
        <authorList>
            <person name="Livingstone P.G."/>
            <person name="Whitworth D.E."/>
        </authorList>
    </citation>
    <scope>NUCLEOTIDE SEQUENCE [LARGE SCALE GENOMIC DNA]</scope>
    <source>
        <strain evidence="8">CA051B</strain>
    </source>
</reference>
<dbReference type="SUPFAM" id="SSF47384">
    <property type="entry name" value="Homodimeric domain of signal transducing histidine kinase"/>
    <property type="match status" value="1"/>
</dbReference>
<dbReference type="EC" id="2.7.13.3" evidence="2"/>
<dbReference type="Pfam" id="PF00512">
    <property type="entry name" value="HisKA"/>
    <property type="match status" value="1"/>
</dbReference>
<dbReference type="GO" id="GO:0030295">
    <property type="term" value="F:protein kinase activator activity"/>
    <property type="evidence" value="ECO:0007669"/>
    <property type="project" value="TreeGrafter"/>
</dbReference>
<feature type="domain" description="Histidine kinase" evidence="6">
    <location>
        <begin position="674"/>
        <end position="885"/>
    </location>
</feature>
<comment type="catalytic activity">
    <reaction evidence="1">
        <text>ATP + protein L-histidine = ADP + protein N-phospho-L-histidine.</text>
        <dbReference type="EC" id="2.7.13.3"/>
    </reaction>
</comment>
<evidence type="ECO:0000313" key="7">
    <source>
        <dbReference type="EMBL" id="RKH68758.1"/>
    </source>
</evidence>
<dbReference type="InterPro" id="IPR035965">
    <property type="entry name" value="PAS-like_dom_sf"/>
</dbReference>
<dbReference type="CDD" id="cd00082">
    <property type="entry name" value="HisKA"/>
    <property type="match status" value="1"/>
</dbReference>
<dbReference type="Gene3D" id="3.30.450.20">
    <property type="entry name" value="PAS domain"/>
    <property type="match status" value="2"/>
</dbReference>
<dbReference type="Gene3D" id="3.30.450.40">
    <property type="match status" value="2"/>
</dbReference>
<name>A0A3A8QLS4_9BACT</name>
<keyword evidence="8" id="KW-1185">Reference proteome</keyword>
<dbReference type="Pfam" id="PF13185">
    <property type="entry name" value="GAF_2"/>
    <property type="match status" value="1"/>
</dbReference>
<keyword evidence="5" id="KW-0418">Kinase</keyword>
<dbReference type="Proteomes" id="UP000272888">
    <property type="component" value="Unassembled WGS sequence"/>
</dbReference>
<dbReference type="InterPro" id="IPR005467">
    <property type="entry name" value="His_kinase_dom"/>
</dbReference>
<dbReference type="Gene3D" id="3.30.565.10">
    <property type="entry name" value="Histidine kinase-like ATPase, C-terminal domain"/>
    <property type="match status" value="1"/>
</dbReference>
<dbReference type="SMART" id="SM00065">
    <property type="entry name" value="GAF"/>
    <property type="match status" value="1"/>
</dbReference>
<dbReference type="PRINTS" id="PR00344">
    <property type="entry name" value="BCTRLSENSOR"/>
</dbReference>
<dbReference type="Pfam" id="PF08448">
    <property type="entry name" value="PAS_4"/>
    <property type="match status" value="1"/>
</dbReference>
<dbReference type="SMART" id="SM00388">
    <property type="entry name" value="HisKA"/>
    <property type="match status" value="1"/>
</dbReference>
<dbReference type="InterPro" id="IPR003594">
    <property type="entry name" value="HATPase_dom"/>
</dbReference>
<dbReference type="GO" id="GO:0000156">
    <property type="term" value="F:phosphorelay response regulator activity"/>
    <property type="evidence" value="ECO:0007669"/>
    <property type="project" value="TreeGrafter"/>
</dbReference>
<evidence type="ECO:0000256" key="1">
    <source>
        <dbReference type="ARBA" id="ARBA00000085"/>
    </source>
</evidence>
<dbReference type="InterPro" id="IPR036890">
    <property type="entry name" value="HATPase_C_sf"/>
</dbReference>
<evidence type="ECO:0000256" key="5">
    <source>
        <dbReference type="ARBA" id="ARBA00022777"/>
    </source>
</evidence>
<evidence type="ECO:0000256" key="4">
    <source>
        <dbReference type="ARBA" id="ARBA00022679"/>
    </source>
</evidence>
<dbReference type="AlphaFoldDB" id="A0A3A8QLS4"/>
<dbReference type="PANTHER" id="PTHR42878">
    <property type="entry name" value="TWO-COMPONENT HISTIDINE KINASE"/>
    <property type="match status" value="1"/>
</dbReference>
<proteinExistence type="predicted"/>
<gene>
    <name evidence="7" type="ORF">D7V93_00760</name>
</gene>
<dbReference type="PANTHER" id="PTHR42878:SF15">
    <property type="entry name" value="BACTERIOPHYTOCHROME"/>
    <property type="match status" value="1"/>
</dbReference>
<dbReference type="SUPFAM" id="SSF55781">
    <property type="entry name" value="GAF domain-like"/>
    <property type="match status" value="2"/>
</dbReference>
<dbReference type="PROSITE" id="PS50109">
    <property type="entry name" value="HIS_KIN"/>
    <property type="match status" value="1"/>
</dbReference>
<dbReference type="Gene3D" id="1.10.287.130">
    <property type="match status" value="1"/>
</dbReference>
<dbReference type="Pfam" id="PF02518">
    <property type="entry name" value="HATPase_c"/>
    <property type="match status" value="1"/>
</dbReference>
<dbReference type="InterPro" id="IPR003018">
    <property type="entry name" value="GAF"/>
</dbReference>